<dbReference type="EMBL" id="GGEC01081025">
    <property type="protein sequence ID" value="MBX61509.1"/>
    <property type="molecule type" value="Transcribed_RNA"/>
</dbReference>
<name>A0A2P2Q3M0_RHIMU</name>
<protein>
    <submittedName>
        <fullName evidence="1">Uncharacterized protein</fullName>
    </submittedName>
</protein>
<proteinExistence type="predicted"/>
<evidence type="ECO:0000313" key="1">
    <source>
        <dbReference type="EMBL" id="MBX61509.1"/>
    </source>
</evidence>
<sequence>MQHRMQEEQKEVCSLNSTLDNCNPRNCGLFNVISI</sequence>
<accession>A0A2P2Q3M0</accession>
<organism evidence="1">
    <name type="scientific">Rhizophora mucronata</name>
    <name type="common">Asiatic mangrove</name>
    <dbReference type="NCBI Taxonomy" id="61149"/>
    <lineage>
        <taxon>Eukaryota</taxon>
        <taxon>Viridiplantae</taxon>
        <taxon>Streptophyta</taxon>
        <taxon>Embryophyta</taxon>
        <taxon>Tracheophyta</taxon>
        <taxon>Spermatophyta</taxon>
        <taxon>Magnoliopsida</taxon>
        <taxon>eudicotyledons</taxon>
        <taxon>Gunneridae</taxon>
        <taxon>Pentapetalae</taxon>
        <taxon>rosids</taxon>
        <taxon>fabids</taxon>
        <taxon>Malpighiales</taxon>
        <taxon>Rhizophoraceae</taxon>
        <taxon>Rhizophora</taxon>
    </lineage>
</organism>
<reference evidence="1" key="1">
    <citation type="submission" date="2018-02" db="EMBL/GenBank/DDBJ databases">
        <title>Rhizophora mucronata_Transcriptome.</title>
        <authorList>
            <person name="Meera S.P."/>
            <person name="Sreeshan A."/>
            <person name="Augustine A."/>
        </authorList>
    </citation>
    <scope>NUCLEOTIDE SEQUENCE</scope>
    <source>
        <tissue evidence="1">Leaf</tissue>
    </source>
</reference>
<dbReference type="AlphaFoldDB" id="A0A2P2Q3M0"/>